<gene>
    <name evidence="1" type="ORF">rsdtw13_28130</name>
</gene>
<accession>A0ACB5REJ8</accession>
<dbReference type="EMBL" id="BROD01000001">
    <property type="protein sequence ID" value="GKX67555.1"/>
    <property type="molecule type" value="Genomic_DNA"/>
</dbReference>
<comment type="caution">
    <text evidence="1">The sequence shown here is derived from an EMBL/GenBank/DDBJ whole genome shotgun (WGS) entry which is preliminary data.</text>
</comment>
<evidence type="ECO:0000313" key="2">
    <source>
        <dbReference type="Proteomes" id="UP001058074"/>
    </source>
</evidence>
<dbReference type="Proteomes" id="UP001058074">
    <property type="component" value="Unassembled WGS sequence"/>
</dbReference>
<reference evidence="1" key="1">
    <citation type="journal article" date="2025" name="Int. J. Syst. Evol. Microbiol.">
        <title>Inconstantimicrobium mannanitabidum sp. nov., a novel member of the family Clostridiaceae isolated from anoxic soil under the treatment of reductive soil disinfestation.</title>
        <authorList>
            <person name="Ueki A."/>
            <person name="Tonouchi A."/>
            <person name="Honma S."/>
            <person name="Kaku N."/>
            <person name="Ueki K."/>
        </authorList>
    </citation>
    <scope>NUCLEOTIDE SEQUENCE</scope>
    <source>
        <strain evidence="1">TW13</strain>
    </source>
</reference>
<protein>
    <submittedName>
        <fullName evidence="1">Uncharacterized protein</fullName>
    </submittedName>
</protein>
<organism evidence="1 2">
    <name type="scientific">Inconstantimicrobium mannanitabidum</name>
    <dbReference type="NCBI Taxonomy" id="1604901"/>
    <lineage>
        <taxon>Bacteria</taxon>
        <taxon>Bacillati</taxon>
        <taxon>Bacillota</taxon>
        <taxon>Clostridia</taxon>
        <taxon>Eubacteriales</taxon>
        <taxon>Clostridiaceae</taxon>
        <taxon>Inconstantimicrobium</taxon>
    </lineage>
</organism>
<keyword evidence="2" id="KW-1185">Reference proteome</keyword>
<sequence>MDDNYISLLWPDNEQVYASKTINLNDSTIESLDIAGFCKRLSDRFDEYDYIEYILTHLCHDEGVIKYRQNIFSDIVSSKTLLSSLETILENLKGLKLIDNEASILQDVTFWTFFNQYKKLGSYTDIISTINEAFKGLELKSEGLSKLKNIISSMAENEEFKKISKSINELSVDINEIKSLTLGINLDGDLNPIEATLVSVNKTQFKDNGFWKNYLDRQGMINIMDNMSKIHRLGNDPRHPLMHHLSKDIESLLKPVMKNLSKTLKKLPCINTNFLTSLIPEITFYLRAAELYNYLTEHKMPVCMPQVLSLADRKNEIKNTYNANLVIQLLKRGIDTSKEIVLNDVLFNDDGRIFILTGPNRGGKTVYTEAIAFAQILFQAGLFVPGTEGIMSPVDSIYTHFPVDENQTVTLGRLGEESKRLGEIFAEASSFSLILLNESLASTSFTEGIYIANDVVKSLRYLGARALFNTHMHELAKETDIINNTITGNSKVVSLVTGIENGKRSYKIYKGEPLGKSYARDIAIKYGMSFEQITKSINIRKSNNTKLNLSANH</sequence>
<name>A0ACB5REJ8_9CLOT</name>
<evidence type="ECO:0000313" key="1">
    <source>
        <dbReference type="EMBL" id="GKX67555.1"/>
    </source>
</evidence>
<proteinExistence type="predicted"/>